<dbReference type="InterPro" id="IPR032710">
    <property type="entry name" value="NTF2-like_dom_sf"/>
</dbReference>
<organism evidence="2 3">
    <name type="scientific">Kitasatospora atroaurantiaca</name>
    <dbReference type="NCBI Taxonomy" id="285545"/>
    <lineage>
        <taxon>Bacteria</taxon>
        <taxon>Bacillati</taxon>
        <taxon>Actinomycetota</taxon>
        <taxon>Actinomycetes</taxon>
        <taxon>Kitasatosporales</taxon>
        <taxon>Streptomycetaceae</taxon>
        <taxon>Kitasatospora</taxon>
    </lineage>
</organism>
<dbReference type="InterPro" id="IPR037401">
    <property type="entry name" value="SnoaL-like"/>
</dbReference>
<comment type="caution">
    <text evidence="2">The sequence shown here is derived from an EMBL/GenBank/DDBJ whole genome shotgun (WGS) entry which is preliminary data.</text>
</comment>
<evidence type="ECO:0000313" key="2">
    <source>
        <dbReference type="EMBL" id="TWE19604.1"/>
    </source>
</evidence>
<protein>
    <submittedName>
        <fullName evidence="2">SnoaL-like protein</fullName>
    </submittedName>
</protein>
<dbReference type="Gene3D" id="3.10.450.50">
    <property type="match status" value="1"/>
</dbReference>
<feature type="domain" description="SnoaL-like" evidence="1">
    <location>
        <begin position="8"/>
        <end position="115"/>
    </location>
</feature>
<gene>
    <name evidence="2" type="ORF">FB465_4723</name>
</gene>
<accession>A0A561EVG1</accession>
<keyword evidence="3" id="KW-1185">Reference proteome</keyword>
<evidence type="ECO:0000313" key="3">
    <source>
        <dbReference type="Proteomes" id="UP000318416"/>
    </source>
</evidence>
<sequence>MTDFEKLVDRYIAVWNETDAESRSAQIRSLWTEDGEHVFPQAALRGYEAIEAVVTEVYEQFVTKGFKFRVGANGKPDVNNNSVRFTWEMVPAAGGDEVSMGGVDFIIVDEDGRIRYDYQFFDILPA</sequence>
<reference evidence="2 3" key="1">
    <citation type="submission" date="2019-06" db="EMBL/GenBank/DDBJ databases">
        <title>Sequencing the genomes of 1000 actinobacteria strains.</title>
        <authorList>
            <person name="Klenk H.-P."/>
        </authorList>
    </citation>
    <scope>NUCLEOTIDE SEQUENCE [LARGE SCALE GENOMIC DNA]</scope>
    <source>
        <strain evidence="2 3">DSM 41649</strain>
    </source>
</reference>
<proteinExistence type="predicted"/>
<dbReference type="Proteomes" id="UP000318416">
    <property type="component" value="Unassembled WGS sequence"/>
</dbReference>
<dbReference type="AlphaFoldDB" id="A0A561EVG1"/>
<dbReference type="Pfam" id="PF12680">
    <property type="entry name" value="SnoaL_2"/>
    <property type="match status" value="1"/>
</dbReference>
<evidence type="ECO:0000259" key="1">
    <source>
        <dbReference type="Pfam" id="PF12680"/>
    </source>
</evidence>
<dbReference type="SUPFAM" id="SSF54427">
    <property type="entry name" value="NTF2-like"/>
    <property type="match status" value="1"/>
</dbReference>
<name>A0A561EVG1_9ACTN</name>
<dbReference type="EMBL" id="VIVR01000001">
    <property type="protein sequence ID" value="TWE19604.1"/>
    <property type="molecule type" value="Genomic_DNA"/>
</dbReference>
<dbReference type="RefSeq" id="WP_170290671.1">
    <property type="nucleotide sequence ID" value="NZ_BAAABR010000015.1"/>
</dbReference>